<reference evidence="1" key="2">
    <citation type="journal article" date="2020" name="Nat. Commun.">
        <title>Large-scale genome sequencing of mycorrhizal fungi provides insights into the early evolution of symbiotic traits.</title>
        <authorList>
            <person name="Miyauchi S."/>
            <person name="Kiss E."/>
            <person name="Kuo A."/>
            <person name="Drula E."/>
            <person name="Kohler A."/>
            <person name="Sanchez-Garcia M."/>
            <person name="Morin E."/>
            <person name="Andreopoulos B."/>
            <person name="Barry K.W."/>
            <person name="Bonito G."/>
            <person name="Buee M."/>
            <person name="Carver A."/>
            <person name="Chen C."/>
            <person name="Cichocki N."/>
            <person name="Clum A."/>
            <person name="Culley D."/>
            <person name="Crous P.W."/>
            <person name="Fauchery L."/>
            <person name="Girlanda M."/>
            <person name="Hayes R.D."/>
            <person name="Keri Z."/>
            <person name="LaButti K."/>
            <person name="Lipzen A."/>
            <person name="Lombard V."/>
            <person name="Magnuson J."/>
            <person name="Maillard F."/>
            <person name="Murat C."/>
            <person name="Nolan M."/>
            <person name="Ohm R.A."/>
            <person name="Pangilinan J."/>
            <person name="Pereira M.F."/>
            <person name="Perotto S."/>
            <person name="Peter M."/>
            <person name="Pfister S."/>
            <person name="Riley R."/>
            <person name="Sitrit Y."/>
            <person name="Stielow J.B."/>
            <person name="Szollosi G."/>
            <person name="Zifcakova L."/>
            <person name="Stursova M."/>
            <person name="Spatafora J.W."/>
            <person name="Tedersoo L."/>
            <person name="Vaario L.M."/>
            <person name="Yamada A."/>
            <person name="Yan M."/>
            <person name="Wang P."/>
            <person name="Xu J."/>
            <person name="Bruns T."/>
            <person name="Baldrian P."/>
            <person name="Vilgalys R."/>
            <person name="Dunand C."/>
            <person name="Henrissat B."/>
            <person name="Grigoriev I.V."/>
            <person name="Hibbett D."/>
            <person name="Nagy L.G."/>
            <person name="Martin F.M."/>
        </authorList>
    </citation>
    <scope>NUCLEOTIDE SEQUENCE</scope>
    <source>
        <strain evidence="1">P2</strain>
    </source>
</reference>
<proteinExistence type="predicted"/>
<dbReference type="EMBL" id="MU118112">
    <property type="protein sequence ID" value="KAF9644934.1"/>
    <property type="molecule type" value="Genomic_DNA"/>
</dbReference>
<protein>
    <submittedName>
        <fullName evidence="1">Uncharacterized protein</fullName>
    </submittedName>
</protein>
<name>A0ACB6Z5D9_THEGA</name>
<keyword evidence="2" id="KW-1185">Reference proteome</keyword>
<accession>A0ACB6Z5D9</accession>
<organism evidence="1 2">
    <name type="scientific">Thelephora ganbajun</name>
    <name type="common">Ganba fungus</name>
    <dbReference type="NCBI Taxonomy" id="370292"/>
    <lineage>
        <taxon>Eukaryota</taxon>
        <taxon>Fungi</taxon>
        <taxon>Dikarya</taxon>
        <taxon>Basidiomycota</taxon>
        <taxon>Agaricomycotina</taxon>
        <taxon>Agaricomycetes</taxon>
        <taxon>Thelephorales</taxon>
        <taxon>Thelephoraceae</taxon>
        <taxon>Thelephora</taxon>
    </lineage>
</organism>
<dbReference type="Proteomes" id="UP000886501">
    <property type="component" value="Unassembled WGS sequence"/>
</dbReference>
<evidence type="ECO:0000313" key="2">
    <source>
        <dbReference type="Proteomes" id="UP000886501"/>
    </source>
</evidence>
<gene>
    <name evidence="1" type="ORF">BDM02DRAFT_3121075</name>
</gene>
<evidence type="ECO:0000313" key="1">
    <source>
        <dbReference type="EMBL" id="KAF9644934.1"/>
    </source>
</evidence>
<reference evidence="1" key="1">
    <citation type="submission" date="2019-10" db="EMBL/GenBank/DDBJ databases">
        <authorList>
            <consortium name="DOE Joint Genome Institute"/>
            <person name="Kuo A."/>
            <person name="Miyauchi S."/>
            <person name="Kiss E."/>
            <person name="Drula E."/>
            <person name="Kohler A."/>
            <person name="Sanchez-Garcia M."/>
            <person name="Andreopoulos B."/>
            <person name="Barry K.W."/>
            <person name="Bonito G."/>
            <person name="Buee M."/>
            <person name="Carver A."/>
            <person name="Chen C."/>
            <person name="Cichocki N."/>
            <person name="Clum A."/>
            <person name="Culley D."/>
            <person name="Crous P.W."/>
            <person name="Fauchery L."/>
            <person name="Girlanda M."/>
            <person name="Hayes R."/>
            <person name="Keri Z."/>
            <person name="Labutti K."/>
            <person name="Lipzen A."/>
            <person name="Lombard V."/>
            <person name="Magnuson J."/>
            <person name="Maillard F."/>
            <person name="Morin E."/>
            <person name="Murat C."/>
            <person name="Nolan M."/>
            <person name="Ohm R."/>
            <person name="Pangilinan J."/>
            <person name="Pereira M."/>
            <person name="Perotto S."/>
            <person name="Peter M."/>
            <person name="Riley R."/>
            <person name="Sitrit Y."/>
            <person name="Stielow B."/>
            <person name="Szollosi G."/>
            <person name="Zifcakova L."/>
            <person name="Stursova M."/>
            <person name="Spatafora J.W."/>
            <person name="Tedersoo L."/>
            <person name="Vaario L.-M."/>
            <person name="Yamada A."/>
            <person name="Yan M."/>
            <person name="Wang P."/>
            <person name="Xu J."/>
            <person name="Bruns T."/>
            <person name="Baldrian P."/>
            <person name="Vilgalys R."/>
            <person name="Henrissat B."/>
            <person name="Grigoriev I.V."/>
            <person name="Hibbett D."/>
            <person name="Nagy L.G."/>
            <person name="Martin F.M."/>
        </authorList>
    </citation>
    <scope>NUCLEOTIDE SEQUENCE</scope>
    <source>
        <strain evidence="1">P2</strain>
    </source>
</reference>
<sequence length="77" mass="7921">MDAEGVTGATADENAHADVEDLDKLEGVDGGLLNIGVCEVEVESDEEGLIATDPTGYVAELNGIHSVVGLRPTLESP</sequence>
<comment type="caution">
    <text evidence="1">The sequence shown here is derived from an EMBL/GenBank/DDBJ whole genome shotgun (WGS) entry which is preliminary data.</text>
</comment>